<dbReference type="InterPro" id="IPR006176">
    <property type="entry name" value="3-OHacyl-CoA_DH_NAD-bd"/>
</dbReference>
<dbReference type="KEGG" id="sesp:BN6_34660"/>
<evidence type="ECO:0000259" key="6">
    <source>
        <dbReference type="Pfam" id="PF02737"/>
    </source>
</evidence>
<dbReference type="InterPro" id="IPR008927">
    <property type="entry name" value="6-PGluconate_DH-like_C_sf"/>
</dbReference>
<keyword evidence="3" id="KW-0520">NAD</keyword>
<dbReference type="InterPro" id="IPR013328">
    <property type="entry name" value="6PGD_dom2"/>
</dbReference>
<dbReference type="GO" id="GO:0006635">
    <property type="term" value="P:fatty acid beta-oxidation"/>
    <property type="evidence" value="ECO:0007669"/>
    <property type="project" value="TreeGrafter"/>
</dbReference>
<dbReference type="Pfam" id="PF02737">
    <property type="entry name" value="3HCDH_N"/>
    <property type="match status" value="1"/>
</dbReference>
<gene>
    <name evidence="7" type="ordered locus">BN6_34660</name>
</gene>
<evidence type="ECO:0000256" key="2">
    <source>
        <dbReference type="ARBA" id="ARBA00023002"/>
    </source>
</evidence>
<name>K0K1M2_SACES</name>
<evidence type="ECO:0000313" key="7">
    <source>
        <dbReference type="EMBL" id="CCH30764.1"/>
    </source>
</evidence>
<comment type="pathway">
    <text evidence="1">Lipid metabolism; butanoate metabolism.</text>
</comment>
<dbReference type="PANTHER" id="PTHR43561">
    <property type="match status" value="1"/>
</dbReference>
<evidence type="ECO:0000256" key="4">
    <source>
        <dbReference type="ARBA" id="ARBA00049556"/>
    </source>
</evidence>
<feature type="domain" description="3-hydroxyacyl-CoA dehydrogenase C-terminal" evidence="5">
    <location>
        <begin position="259"/>
        <end position="352"/>
    </location>
</feature>
<dbReference type="Pfam" id="PF00725">
    <property type="entry name" value="3HCDH"/>
    <property type="match status" value="1"/>
</dbReference>
<dbReference type="InterPro" id="IPR036291">
    <property type="entry name" value="NAD(P)-bd_dom_sf"/>
</dbReference>
<sequence>MPGLVRGGVAVVRPPGTFTDERTHCGGEGVGLLGTARVPVPGPPPHAGGVPGAVPGSPGALPARGKVDEVSDIKKVTVLGTGVLGSQIAFQTAYSGFDVVAYDIGEDVLEQARGRFAALVDTYRDEVPGAADGKAEEALTRITTTADLAEAAREADLVIEAVPEQPSIKQDVYQRLAAVAPERAVFATNSSTLLPSDLKDFTGRPDRFLALHFANRVWKFNTAEVMGTPDTDPAVVERVLAFAADIGMVPVPVRKEKAGYVLNSLLVPFLNAAAELAAGGYADPHDVDNVWRIATGAPMGPFQIYDIVGLNTPYNILSHGDEKARALAAWMKENYIDKGKLGVAAGEGFYKY</sequence>
<proteinExistence type="predicted"/>
<dbReference type="Gene3D" id="3.40.50.720">
    <property type="entry name" value="NAD(P)-binding Rossmann-like Domain"/>
    <property type="match status" value="1"/>
</dbReference>
<dbReference type="InterPro" id="IPR052242">
    <property type="entry name" value="Mito_3-hydroxyacyl-CoA_DH"/>
</dbReference>
<dbReference type="InterPro" id="IPR006108">
    <property type="entry name" value="3HC_DH_C"/>
</dbReference>
<dbReference type="GO" id="GO:0070403">
    <property type="term" value="F:NAD+ binding"/>
    <property type="evidence" value="ECO:0007669"/>
    <property type="project" value="InterPro"/>
</dbReference>
<comment type="catalytic activity">
    <reaction evidence="4">
        <text>a (3S)-3-hydroxyacyl-CoA + NAD(+) = a 3-oxoacyl-CoA + NADH + H(+)</text>
        <dbReference type="Rhea" id="RHEA:22432"/>
        <dbReference type="ChEBI" id="CHEBI:15378"/>
        <dbReference type="ChEBI" id="CHEBI:57318"/>
        <dbReference type="ChEBI" id="CHEBI:57540"/>
        <dbReference type="ChEBI" id="CHEBI:57945"/>
        <dbReference type="ChEBI" id="CHEBI:90726"/>
        <dbReference type="EC" id="1.1.1.35"/>
    </reaction>
</comment>
<dbReference type="PATRIC" id="fig|1179773.3.peg.3467"/>
<dbReference type="SUPFAM" id="SSF48179">
    <property type="entry name" value="6-phosphogluconate dehydrogenase C-terminal domain-like"/>
    <property type="match status" value="1"/>
</dbReference>
<organism evidence="7 8">
    <name type="scientific">Saccharothrix espanaensis (strain ATCC 51144 / DSM 44229 / JCM 9112 / NBRC 15066 / NRRL 15764)</name>
    <dbReference type="NCBI Taxonomy" id="1179773"/>
    <lineage>
        <taxon>Bacteria</taxon>
        <taxon>Bacillati</taxon>
        <taxon>Actinomycetota</taxon>
        <taxon>Actinomycetes</taxon>
        <taxon>Pseudonocardiales</taxon>
        <taxon>Pseudonocardiaceae</taxon>
        <taxon>Saccharothrix</taxon>
    </lineage>
</organism>
<dbReference type="BioCyc" id="SESP1179773:BN6_RS16790-MONOMER"/>
<reference evidence="7 8" key="1">
    <citation type="journal article" date="2012" name="BMC Genomics">
        <title>Complete genome sequence of Saccharothrix espanaensis DSM 44229T and comparison to the other completely sequenced Pseudonocardiaceae.</title>
        <authorList>
            <person name="Strobel T."/>
            <person name="Al-Dilaimi A."/>
            <person name="Blom J."/>
            <person name="Gessner A."/>
            <person name="Kalinowski J."/>
            <person name="Luzhetska M."/>
            <person name="Puhler A."/>
            <person name="Szczepanowski R."/>
            <person name="Bechthold A."/>
            <person name="Ruckert C."/>
        </authorList>
    </citation>
    <scope>NUCLEOTIDE SEQUENCE [LARGE SCALE GENOMIC DNA]</scope>
    <source>
        <strain evidence="8">ATCC 51144 / DSM 44229 / JCM 9112 / NBRC 15066 / NRRL 15764</strain>
    </source>
</reference>
<evidence type="ECO:0000256" key="1">
    <source>
        <dbReference type="ARBA" id="ARBA00005086"/>
    </source>
</evidence>
<keyword evidence="8" id="KW-1185">Reference proteome</keyword>
<accession>K0K1M2</accession>
<dbReference type="GO" id="GO:0003857">
    <property type="term" value="F:(3S)-3-hydroxyacyl-CoA dehydrogenase (NAD+) activity"/>
    <property type="evidence" value="ECO:0007669"/>
    <property type="project" value="UniProtKB-EC"/>
</dbReference>
<dbReference type="NCBIfam" id="NF006143">
    <property type="entry name" value="PRK08293.1"/>
    <property type="match status" value="1"/>
</dbReference>
<dbReference type="RefSeq" id="WP_015100876.1">
    <property type="nucleotide sequence ID" value="NC_019673.1"/>
</dbReference>
<protein>
    <submittedName>
        <fullName evidence="7">3-hydroxyacyl-CoA dehydrogenase, NAD binding domain protein</fullName>
    </submittedName>
</protein>
<dbReference type="HOGENOM" id="CLU_009834_2_0_11"/>
<dbReference type="AlphaFoldDB" id="K0K1M2"/>
<feature type="domain" description="3-hydroxyacyl-CoA dehydrogenase NAD binding" evidence="6">
    <location>
        <begin position="75"/>
        <end position="255"/>
    </location>
</feature>
<evidence type="ECO:0000313" key="8">
    <source>
        <dbReference type="Proteomes" id="UP000006281"/>
    </source>
</evidence>
<evidence type="ECO:0000256" key="3">
    <source>
        <dbReference type="ARBA" id="ARBA00023027"/>
    </source>
</evidence>
<dbReference type="eggNOG" id="COG1250">
    <property type="taxonomic scope" value="Bacteria"/>
</dbReference>
<dbReference type="SUPFAM" id="SSF51735">
    <property type="entry name" value="NAD(P)-binding Rossmann-fold domains"/>
    <property type="match status" value="1"/>
</dbReference>
<dbReference type="Proteomes" id="UP000006281">
    <property type="component" value="Chromosome"/>
</dbReference>
<evidence type="ECO:0000259" key="5">
    <source>
        <dbReference type="Pfam" id="PF00725"/>
    </source>
</evidence>
<dbReference type="PANTHER" id="PTHR43561:SF3">
    <property type="entry name" value="HYDROXYACYL-COENZYME A DEHYDROGENASE, MITOCHONDRIAL"/>
    <property type="match status" value="1"/>
</dbReference>
<keyword evidence="2" id="KW-0560">Oxidoreductase</keyword>
<dbReference type="STRING" id="1179773.BN6_34660"/>
<dbReference type="EMBL" id="HE804045">
    <property type="protein sequence ID" value="CCH30764.1"/>
    <property type="molecule type" value="Genomic_DNA"/>
</dbReference>
<dbReference type="Gene3D" id="1.10.1040.10">
    <property type="entry name" value="N-(1-d-carboxylethyl)-l-norvaline Dehydrogenase, domain 2"/>
    <property type="match status" value="1"/>
</dbReference>